<evidence type="ECO:0000313" key="3">
    <source>
        <dbReference type="Proteomes" id="UP001211907"/>
    </source>
</evidence>
<organism evidence="2 3">
    <name type="scientific">Physocladia obscura</name>
    <dbReference type="NCBI Taxonomy" id="109957"/>
    <lineage>
        <taxon>Eukaryota</taxon>
        <taxon>Fungi</taxon>
        <taxon>Fungi incertae sedis</taxon>
        <taxon>Chytridiomycota</taxon>
        <taxon>Chytridiomycota incertae sedis</taxon>
        <taxon>Chytridiomycetes</taxon>
        <taxon>Chytridiales</taxon>
        <taxon>Chytriomycetaceae</taxon>
        <taxon>Physocladia</taxon>
    </lineage>
</organism>
<evidence type="ECO:0000256" key="1">
    <source>
        <dbReference type="SAM" id="MobiDB-lite"/>
    </source>
</evidence>
<evidence type="ECO:0000313" key="2">
    <source>
        <dbReference type="EMBL" id="KAJ3126244.1"/>
    </source>
</evidence>
<dbReference type="PROSITE" id="PS50330">
    <property type="entry name" value="UIM"/>
    <property type="match status" value="1"/>
</dbReference>
<feature type="region of interest" description="Disordered" evidence="1">
    <location>
        <begin position="67"/>
        <end position="98"/>
    </location>
</feature>
<feature type="region of interest" description="Disordered" evidence="1">
    <location>
        <begin position="315"/>
        <end position="340"/>
    </location>
</feature>
<keyword evidence="3" id="KW-1185">Reference proteome</keyword>
<dbReference type="InterPro" id="IPR003903">
    <property type="entry name" value="UIM_dom"/>
</dbReference>
<accession>A0AAD5T3A2</accession>
<dbReference type="AlphaFoldDB" id="A0AAD5T3A2"/>
<sequence length="340" mass="37715">MSQVHQQQQRDFYTSATCDTPAAAFASDDATLLKQKLEKRVHADTDTSSSSLDTVNGMSMSLSSVFMASSDPESENSDVRKMTSAQDSALLRRKQLRKPVKSNNYELSAVKRSSNENSTSMPRVVSYLNLDVANTSGKKIEIAEKDVKEWVKNVAASLNDGNNKYDSIILEETSSTPRSPGPINRVKDANNMDTTFAQGVIPSNLRKFAQTDICDEDIKSRKRAEFFLAQNHVSFGTIEQAIPDESFNDFNNNDYEDAIQNEDGPLVVNADDYDEDAALMIAIEISRREYEEKLLETFKSGGCSSSTTIRCESSASGFTGWDEEKTNEQEPNWKGKGKAV</sequence>
<dbReference type="Proteomes" id="UP001211907">
    <property type="component" value="Unassembled WGS sequence"/>
</dbReference>
<gene>
    <name evidence="2" type="ORF">HK100_010352</name>
</gene>
<reference evidence="2" key="1">
    <citation type="submission" date="2020-05" db="EMBL/GenBank/DDBJ databases">
        <title>Phylogenomic resolution of chytrid fungi.</title>
        <authorList>
            <person name="Stajich J.E."/>
            <person name="Amses K."/>
            <person name="Simmons R."/>
            <person name="Seto K."/>
            <person name="Myers J."/>
            <person name="Bonds A."/>
            <person name="Quandt C.A."/>
            <person name="Barry K."/>
            <person name="Liu P."/>
            <person name="Grigoriev I."/>
            <person name="Longcore J.E."/>
            <person name="James T.Y."/>
        </authorList>
    </citation>
    <scope>NUCLEOTIDE SEQUENCE</scope>
    <source>
        <strain evidence="2">JEL0513</strain>
    </source>
</reference>
<name>A0AAD5T3A2_9FUNG</name>
<dbReference type="EMBL" id="JADGJH010000568">
    <property type="protein sequence ID" value="KAJ3126244.1"/>
    <property type="molecule type" value="Genomic_DNA"/>
</dbReference>
<feature type="compositionally biased region" description="Basic and acidic residues" evidence="1">
    <location>
        <begin position="322"/>
        <end position="333"/>
    </location>
</feature>
<protein>
    <submittedName>
        <fullName evidence="2">Uncharacterized protein</fullName>
    </submittedName>
</protein>
<proteinExistence type="predicted"/>
<comment type="caution">
    <text evidence="2">The sequence shown here is derived from an EMBL/GenBank/DDBJ whole genome shotgun (WGS) entry which is preliminary data.</text>
</comment>